<dbReference type="SUPFAM" id="SSF56925">
    <property type="entry name" value="OMPA-like"/>
    <property type="match status" value="1"/>
</dbReference>
<dbReference type="InterPro" id="IPR007049">
    <property type="entry name" value="Carb-sel_porin_OprB"/>
</dbReference>
<dbReference type="InterPro" id="IPR027385">
    <property type="entry name" value="Beta-barrel_OMP"/>
</dbReference>
<feature type="signal peptide" evidence="7">
    <location>
        <begin position="1"/>
        <end position="23"/>
    </location>
</feature>
<dbReference type="GO" id="GO:0009279">
    <property type="term" value="C:cell outer membrane"/>
    <property type="evidence" value="ECO:0007669"/>
    <property type="project" value="UniProtKB-SubCell"/>
</dbReference>
<dbReference type="OrthoDB" id="5755240at2"/>
<gene>
    <name evidence="9" type="ORF">SAMN05444170_3564</name>
</gene>
<dbReference type="InterPro" id="IPR038673">
    <property type="entry name" value="OprB_sf"/>
</dbReference>
<dbReference type="InterPro" id="IPR011250">
    <property type="entry name" value="OMP/PagP_B-barrel"/>
</dbReference>
<keyword evidence="3 7" id="KW-0732">Signal</keyword>
<evidence type="ECO:0000256" key="6">
    <source>
        <dbReference type="ARBA" id="ARBA00038306"/>
    </source>
</evidence>
<dbReference type="AlphaFoldDB" id="A0A1M7U550"/>
<comment type="similarity">
    <text evidence="2 7">Belongs to the OprB family.</text>
</comment>
<dbReference type="PANTHER" id="PTHR34001">
    <property type="entry name" value="BLL7405 PROTEIN"/>
    <property type="match status" value="1"/>
</dbReference>
<evidence type="ECO:0000259" key="8">
    <source>
        <dbReference type="Pfam" id="PF13505"/>
    </source>
</evidence>
<keyword evidence="4" id="KW-0472">Membrane</keyword>
<dbReference type="PANTHER" id="PTHR34001:SF3">
    <property type="entry name" value="BLL7405 PROTEIN"/>
    <property type="match status" value="1"/>
</dbReference>
<evidence type="ECO:0000256" key="2">
    <source>
        <dbReference type="ARBA" id="ARBA00008769"/>
    </source>
</evidence>
<dbReference type="Gene3D" id="2.40.160.20">
    <property type="match status" value="1"/>
</dbReference>
<sequence length="691" mass="74661">MKRICIIGSTTWVALATCPFAAAADLPVSYPVKAPPAAIDYDWTGFYVGGHIGLATGNSGWTLDPLSGGAPVTGSFGLYQSPNAFKESGSWFEGVQGGYNWMLKDRVVLGVEGDGSFPTFSDPVSGLTIGGISNFTSPTFGAGTFSEKVLASGTLRGRIGYAPGHWLFYATGGLAWTYDQQELTQNATGNVEDRFVWRFGWALGAGIETAIAPNWTVRGEYLWTDFPSFSENFPLSGQHVSSGLSEQQFRLGFNYRFDDPSRPATSAPSHFAANDIFAVHGQTTFTYQGYPSFRAPFDGPNSLSGGGQTRETFDATLSIGVKLWQGAEFWANPEIDQGFGLSSTHGVAGFTSAEAYKIGSSTPYARLDRAFLRQTINLGGDTEKVDNDFYQFKGTRSTDRLVLTVGRFAAVDIFDTNRYANNPKSDFLNWSLVNTASFDYVADGWGYTYGAAAEWYTGPWTLRAGVFDLSATPTGGNSPEGVALDPTFHQFQLVGEIERRYDLWGQPGKVKITGYLSRGNAGDFNDAIALAAATGGPADINAVRAYTSRPGVSLNMEQQMNDNFGLFLRAGWADGNTEPWDFTDIDRTVSGGVSISGRSWGRPDDTIGIAGVVNGIDKAHIAFLNAGGLGILIGDGQLTNYGLEQIFEAYYSYALNSSTKLTFDYQFIANPGYNADRGPANVFAGRVHWQF</sequence>
<comment type="subcellular location">
    <subcellularLocation>
        <location evidence="1">Cell outer membrane</location>
    </subcellularLocation>
</comment>
<dbReference type="GO" id="GO:0008643">
    <property type="term" value="P:carbohydrate transport"/>
    <property type="evidence" value="ECO:0007669"/>
    <property type="project" value="InterPro"/>
</dbReference>
<evidence type="ECO:0000313" key="9">
    <source>
        <dbReference type="EMBL" id="SHN78056.1"/>
    </source>
</evidence>
<evidence type="ECO:0000256" key="7">
    <source>
        <dbReference type="RuleBase" id="RU363072"/>
    </source>
</evidence>
<reference evidence="10" key="1">
    <citation type="submission" date="2016-11" db="EMBL/GenBank/DDBJ databases">
        <authorList>
            <person name="Varghese N."/>
            <person name="Submissions S."/>
        </authorList>
    </citation>
    <scope>NUCLEOTIDE SEQUENCE [LARGE SCALE GENOMIC DNA]</scope>
    <source>
        <strain evidence="10">GAS401</strain>
    </source>
</reference>
<dbReference type="Gene3D" id="2.40.160.180">
    <property type="entry name" value="Carbohydrate-selective porin OprB"/>
    <property type="match status" value="1"/>
</dbReference>
<dbReference type="Pfam" id="PF04966">
    <property type="entry name" value="OprB"/>
    <property type="match status" value="1"/>
</dbReference>
<name>A0A1M7U550_9BRAD</name>
<feature type="domain" description="Outer membrane protein beta-barrel" evidence="8">
    <location>
        <begin position="34"/>
        <end position="257"/>
    </location>
</feature>
<keyword evidence="5" id="KW-0998">Cell outer membrane</keyword>
<dbReference type="GO" id="GO:0015288">
    <property type="term" value="F:porin activity"/>
    <property type="evidence" value="ECO:0007669"/>
    <property type="project" value="InterPro"/>
</dbReference>
<comment type="similarity">
    <text evidence="6">Belongs to the Omp25/RopB family.</text>
</comment>
<evidence type="ECO:0000256" key="5">
    <source>
        <dbReference type="ARBA" id="ARBA00023237"/>
    </source>
</evidence>
<feature type="chain" id="PRO_5011819113" evidence="7">
    <location>
        <begin position="24"/>
        <end position="691"/>
    </location>
</feature>
<evidence type="ECO:0000256" key="4">
    <source>
        <dbReference type="ARBA" id="ARBA00023136"/>
    </source>
</evidence>
<keyword evidence="10" id="KW-1185">Reference proteome</keyword>
<evidence type="ECO:0000256" key="1">
    <source>
        <dbReference type="ARBA" id="ARBA00004442"/>
    </source>
</evidence>
<dbReference type="InterPro" id="IPR051692">
    <property type="entry name" value="OMP-like"/>
</dbReference>
<dbReference type="EMBL" id="LT670849">
    <property type="protein sequence ID" value="SHN78056.1"/>
    <property type="molecule type" value="Genomic_DNA"/>
</dbReference>
<proteinExistence type="inferred from homology"/>
<evidence type="ECO:0000313" key="10">
    <source>
        <dbReference type="Proteomes" id="UP000184096"/>
    </source>
</evidence>
<evidence type="ECO:0000256" key="3">
    <source>
        <dbReference type="ARBA" id="ARBA00022729"/>
    </source>
</evidence>
<protein>
    <submittedName>
        <fullName evidence="9">High affinity Mn2+ porin</fullName>
    </submittedName>
</protein>
<accession>A0A1M7U550</accession>
<organism evidence="9 10">
    <name type="scientific">Bradyrhizobium erythrophlei</name>
    <dbReference type="NCBI Taxonomy" id="1437360"/>
    <lineage>
        <taxon>Bacteria</taxon>
        <taxon>Pseudomonadati</taxon>
        <taxon>Pseudomonadota</taxon>
        <taxon>Alphaproteobacteria</taxon>
        <taxon>Hyphomicrobiales</taxon>
        <taxon>Nitrobacteraceae</taxon>
        <taxon>Bradyrhizobium</taxon>
    </lineage>
</organism>
<dbReference type="Pfam" id="PF13505">
    <property type="entry name" value="OMP_b-brl"/>
    <property type="match status" value="1"/>
</dbReference>
<dbReference type="Proteomes" id="UP000184096">
    <property type="component" value="Chromosome I"/>
</dbReference>